<feature type="region of interest" description="Disordered" evidence="1">
    <location>
        <begin position="1"/>
        <end position="81"/>
    </location>
</feature>
<dbReference type="EMBL" id="BMVO01000008">
    <property type="protein sequence ID" value="GHB05294.1"/>
    <property type="molecule type" value="Genomic_DNA"/>
</dbReference>
<evidence type="ECO:0008006" key="5">
    <source>
        <dbReference type="Google" id="ProtNLM"/>
    </source>
</evidence>
<name>A0ABQ3DRB5_9ACTN</name>
<keyword evidence="4" id="KW-1185">Reference proteome</keyword>
<proteinExistence type="predicted"/>
<protein>
    <recommendedName>
        <fullName evidence="5">DUF3618 domain-containing protein</fullName>
    </recommendedName>
</protein>
<dbReference type="Proteomes" id="UP000599437">
    <property type="component" value="Unassembled WGS sequence"/>
</dbReference>
<feature type="compositionally biased region" description="Basic and acidic residues" evidence="1">
    <location>
        <begin position="15"/>
        <end position="29"/>
    </location>
</feature>
<evidence type="ECO:0000313" key="3">
    <source>
        <dbReference type="EMBL" id="GHB05294.1"/>
    </source>
</evidence>
<feature type="transmembrane region" description="Helical" evidence="2">
    <location>
        <begin position="118"/>
        <end position="136"/>
    </location>
</feature>
<evidence type="ECO:0000313" key="4">
    <source>
        <dbReference type="Proteomes" id="UP000599437"/>
    </source>
</evidence>
<sequence length="144" mass="15569">MTIDPQDTGSAPTPDELREQVEGTRRELGPTDEALATETDAKARAPHEAAQVESRSHDNAGHALHLVQDTPPEPVREKAAQTKEQIARAAAAVADKFQEKVPDPVREKAYRGAESGRGNLGLVVTGAAALAALVLVRRRRRVRR</sequence>
<keyword evidence="2" id="KW-0472">Membrane</keyword>
<organism evidence="3 4">
    <name type="scientific">Streptomyces chryseus</name>
    <dbReference type="NCBI Taxonomy" id="68186"/>
    <lineage>
        <taxon>Bacteria</taxon>
        <taxon>Bacillati</taxon>
        <taxon>Actinomycetota</taxon>
        <taxon>Actinomycetes</taxon>
        <taxon>Kitasatosporales</taxon>
        <taxon>Streptomycetaceae</taxon>
        <taxon>Streptomyces</taxon>
    </lineage>
</organism>
<comment type="caution">
    <text evidence="3">The sequence shown here is derived from an EMBL/GenBank/DDBJ whole genome shotgun (WGS) entry which is preliminary data.</text>
</comment>
<evidence type="ECO:0000256" key="2">
    <source>
        <dbReference type="SAM" id="Phobius"/>
    </source>
</evidence>
<keyword evidence="2" id="KW-0812">Transmembrane</keyword>
<accession>A0ABQ3DRB5</accession>
<keyword evidence="2" id="KW-1133">Transmembrane helix</keyword>
<gene>
    <name evidence="3" type="ORF">GCM10010346_30380</name>
</gene>
<feature type="compositionally biased region" description="Polar residues" evidence="1">
    <location>
        <begin position="1"/>
        <end position="11"/>
    </location>
</feature>
<evidence type="ECO:0000256" key="1">
    <source>
        <dbReference type="SAM" id="MobiDB-lite"/>
    </source>
</evidence>
<dbReference type="RefSeq" id="WP_138896090.1">
    <property type="nucleotide sequence ID" value="NZ_BMVO01000008.1"/>
</dbReference>
<reference evidence="4" key="1">
    <citation type="journal article" date="2019" name="Int. J. Syst. Evol. Microbiol.">
        <title>The Global Catalogue of Microorganisms (GCM) 10K type strain sequencing project: providing services to taxonomists for standard genome sequencing and annotation.</title>
        <authorList>
            <consortium name="The Broad Institute Genomics Platform"/>
            <consortium name="The Broad Institute Genome Sequencing Center for Infectious Disease"/>
            <person name="Wu L."/>
            <person name="Ma J."/>
        </authorList>
    </citation>
    <scope>NUCLEOTIDE SEQUENCE [LARGE SCALE GENOMIC DNA]</scope>
    <source>
        <strain evidence="4">JCM 4737</strain>
    </source>
</reference>